<dbReference type="SMART" id="SM00332">
    <property type="entry name" value="PP2Cc"/>
    <property type="match status" value="1"/>
</dbReference>
<comment type="catalytic activity">
    <reaction evidence="1">
        <text>O-phospho-L-threonyl-[protein] + H2O = L-threonyl-[protein] + phosphate</text>
        <dbReference type="Rhea" id="RHEA:47004"/>
        <dbReference type="Rhea" id="RHEA-COMP:11060"/>
        <dbReference type="Rhea" id="RHEA-COMP:11605"/>
        <dbReference type="ChEBI" id="CHEBI:15377"/>
        <dbReference type="ChEBI" id="CHEBI:30013"/>
        <dbReference type="ChEBI" id="CHEBI:43474"/>
        <dbReference type="ChEBI" id="CHEBI:61977"/>
        <dbReference type="EC" id="3.1.3.16"/>
    </reaction>
</comment>
<keyword evidence="1" id="KW-0904">Protein phosphatase</keyword>
<name>A0A7S2VUA2_9APIC</name>
<sequence length="724" mass="79137">MDPQTEVMTTEVGPSVVMSSLALNTHGRAVTTNDKRSEHLARSMEFPVDRFTPPTVVPETTRVDPPVPDPAVTSEPSKFVRIDLVDSVVTTPHAEDPDREPLPGRQHTGGIRWLSRRASFEAFEVRRNFNRQIRRRALNSRRRKTESEKALTLAAEEIRHLDGLKKAVGRNSTCPVMLPPKSTLSQGELDGVDSPFSFNDSISREWHKGSAQRASSLVHFSRANIMESWPSSATDLLTGGQSVRDRLFFFWHVERLVRRLPGRRSVTRRNTEVFQGRNMDINTNNVQTTSSKPNVTRQVIRMGSQLADRLQCTPGTSPGAVEPKICGGIQLTSGCFCIPHLDKLGCGEDSHFTVDGEQGVLGVADGVGQWSEFGCDPSLFSKVFTLGCVDAWRSLREPTDKNGVAGGNDTAADGRNLLNSSKKLSKTWNNTVMSYGCEVCSANCLRAKAGSSGPPTDSAVKPSALAVELLKKGYASTRGIWGACTALVATLDANGSTLGVANLGDSAMLVLRRELTDNRLFTVIRKTQEQQHSFNCPYQLSRVPVEEDYPTLDRKGWTYLKRLLIESRMACNGPSPVEGDDPVLAELYDIRVTEGDLVIVGTDGLFDNLFDHEIAHLASLSISPYEAKVVASAGALCDATTGKVPHPHFVTPPEIDELFGIATPPQKIARALAEAAFFRACDPTARTPFARVCRRSRQPVVSGGKMDDISVVVGWVVQPSKTVM</sequence>
<dbReference type="SUPFAM" id="SSF81606">
    <property type="entry name" value="PP2C-like"/>
    <property type="match status" value="1"/>
</dbReference>
<evidence type="ECO:0000259" key="3">
    <source>
        <dbReference type="PROSITE" id="PS51746"/>
    </source>
</evidence>
<reference evidence="4" key="1">
    <citation type="submission" date="2021-01" db="EMBL/GenBank/DDBJ databases">
        <authorList>
            <person name="Corre E."/>
            <person name="Pelletier E."/>
            <person name="Niang G."/>
            <person name="Scheremetjew M."/>
            <person name="Finn R."/>
            <person name="Kale V."/>
            <person name="Holt S."/>
            <person name="Cochrane G."/>
            <person name="Meng A."/>
            <person name="Brown T."/>
            <person name="Cohen L."/>
        </authorList>
    </citation>
    <scope>NUCLEOTIDE SEQUENCE</scope>
    <source>
        <strain evidence="4">Grappler Inlet BC</strain>
    </source>
</reference>
<keyword evidence="1" id="KW-0378">Hydrolase</keyword>
<feature type="region of interest" description="Disordered" evidence="2">
    <location>
        <begin position="51"/>
        <end position="74"/>
    </location>
</feature>
<comment type="cofactor">
    <cofactor evidence="1">
        <name>Mg(2+)</name>
        <dbReference type="ChEBI" id="CHEBI:18420"/>
    </cofactor>
</comment>
<dbReference type="EC" id="3.1.3.16" evidence="1"/>
<proteinExistence type="inferred from homology"/>
<dbReference type="InterPro" id="IPR039123">
    <property type="entry name" value="PPTC7"/>
</dbReference>
<dbReference type="Gene3D" id="3.60.40.10">
    <property type="entry name" value="PPM-type phosphatase domain"/>
    <property type="match status" value="1"/>
</dbReference>
<dbReference type="AlphaFoldDB" id="A0A7S2VUA2"/>
<evidence type="ECO:0000256" key="1">
    <source>
        <dbReference type="RuleBase" id="RU366020"/>
    </source>
</evidence>
<evidence type="ECO:0000313" key="4">
    <source>
        <dbReference type="EMBL" id="CAD9649143.1"/>
    </source>
</evidence>
<comment type="catalytic activity">
    <reaction evidence="1">
        <text>O-phospho-L-seryl-[protein] + H2O = L-seryl-[protein] + phosphate</text>
        <dbReference type="Rhea" id="RHEA:20629"/>
        <dbReference type="Rhea" id="RHEA-COMP:9863"/>
        <dbReference type="Rhea" id="RHEA-COMP:11604"/>
        <dbReference type="ChEBI" id="CHEBI:15377"/>
        <dbReference type="ChEBI" id="CHEBI:29999"/>
        <dbReference type="ChEBI" id="CHEBI:43474"/>
        <dbReference type="ChEBI" id="CHEBI:83421"/>
        <dbReference type="EC" id="3.1.3.16"/>
    </reaction>
</comment>
<dbReference type="PANTHER" id="PTHR12320">
    <property type="entry name" value="PROTEIN PHOSPHATASE 2C"/>
    <property type="match status" value="1"/>
</dbReference>
<dbReference type="GO" id="GO:0004722">
    <property type="term" value="F:protein serine/threonine phosphatase activity"/>
    <property type="evidence" value="ECO:0007669"/>
    <property type="project" value="UniProtKB-EC"/>
</dbReference>
<feature type="compositionally biased region" description="Low complexity" evidence="2">
    <location>
        <begin position="52"/>
        <end position="64"/>
    </location>
</feature>
<protein>
    <recommendedName>
        <fullName evidence="1">Protein phosphatase</fullName>
        <ecNumber evidence="1">3.1.3.16</ecNumber>
    </recommendedName>
</protein>
<keyword evidence="1" id="KW-0460">Magnesium</keyword>
<dbReference type="InterPro" id="IPR036457">
    <property type="entry name" value="PPM-type-like_dom_sf"/>
</dbReference>
<organism evidence="4">
    <name type="scientific">Lankesteria abbotti</name>
    <dbReference type="NCBI Taxonomy" id="340204"/>
    <lineage>
        <taxon>Eukaryota</taxon>
        <taxon>Sar</taxon>
        <taxon>Alveolata</taxon>
        <taxon>Apicomplexa</taxon>
        <taxon>Conoidasida</taxon>
        <taxon>Gregarinasina</taxon>
        <taxon>Eugregarinorida</taxon>
        <taxon>Lecudinidae</taxon>
        <taxon>Lankesteria</taxon>
    </lineage>
</organism>
<dbReference type="InterPro" id="IPR001932">
    <property type="entry name" value="PPM-type_phosphatase-like_dom"/>
</dbReference>
<accession>A0A7S2VUA2</accession>
<comment type="cofactor">
    <cofactor evidence="1">
        <name>Mn(2+)</name>
        <dbReference type="ChEBI" id="CHEBI:29035"/>
    </cofactor>
</comment>
<gene>
    <name evidence="4" type="ORF">LABB0372_LOCUS478</name>
</gene>
<keyword evidence="1" id="KW-0479">Metal-binding</keyword>
<dbReference type="PANTHER" id="PTHR12320:SF1">
    <property type="entry name" value="PROTEIN PHOSPHATASE PTC7 HOMOLOG"/>
    <property type="match status" value="1"/>
</dbReference>
<feature type="domain" description="PPM-type phosphatase" evidence="3">
    <location>
        <begin position="332"/>
        <end position="716"/>
    </location>
</feature>
<keyword evidence="1" id="KW-0464">Manganese</keyword>
<dbReference type="GO" id="GO:0046872">
    <property type="term" value="F:metal ion binding"/>
    <property type="evidence" value="ECO:0007669"/>
    <property type="project" value="UniProtKB-UniRule"/>
</dbReference>
<dbReference type="EMBL" id="HBHB01001042">
    <property type="protein sequence ID" value="CAD9649143.1"/>
    <property type="molecule type" value="Transcribed_RNA"/>
</dbReference>
<comment type="similarity">
    <text evidence="1">Belongs to the PP2C family.</text>
</comment>
<dbReference type="PROSITE" id="PS51746">
    <property type="entry name" value="PPM_2"/>
    <property type="match status" value="1"/>
</dbReference>
<evidence type="ECO:0000256" key="2">
    <source>
        <dbReference type="SAM" id="MobiDB-lite"/>
    </source>
</evidence>